<dbReference type="Proteomes" id="UP001500390">
    <property type="component" value="Unassembled WGS sequence"/>
</dbReference>
<evidence type="ECO:0000313" key="4">
    <source>
        <dbReference type="Proteomes" id="UP001500390"/>
    </source>
</evidence>
<sequence length="282" mass="29382">MPEFDEATAVTWDAVVPAVAGATGVAHGHLDEGWVIGHAVNGGVLMATATSAASEVLSAVGHPDVLTWGAHFLSAARPGPLQVDVEVLRVGRGASSATVRLRQPDGDGLVERVRVTGTFGSLDRAEPVHRAPAPPSMPDPDACVPARRDSSPVATAIVMLDRLDVRVDPATIGFAVGKPSQRGVILAWLRMADGREPTAALLPYVVDAFMPVSFDLGVPGWAPTMELTGQVLGRPAPGWLLAELTTDTVVGDLLIEDAAVWDSAGRLVARSRQLAGVRVPAN</sequence>
<accession>A0ABP8JES0</accession>
<dbReference type="InterPro" id="IPR049449">
    <property type="entry name" value="TesB_ACOT8-like_N"/>
</dbReference>
<dbReference type="PANTHER" id="PTHR38110:SF1">
    <property type="entry name" value="THIOESTERASE DOMAIN-CONTAINING PROTEIN"/>
    <property type="match status" value="1"/>
</dbReference>
<dbReference type="EMBL" id="BAABFX010000010">
    <property type="protein sequence ID" value="GAA4389565.1"/>
    <property type="molecule type" value="Genomic_DNA"/>
</dbReference>
<dbReference type="InterPro" id="IPR042171">
    <property type="entry name" value="Acyl-CoA_hotdog"/>
</dbReference>
<dbReference type="Pfam" id="PF13622">
    <property type="entry name" value="4HBT_3"/>
    <property type="match status" value="1"/>
</dbReference>
<dbReference type="InterPro" id="IPR052389">
    <property type="entry name" value="Sec_Metab_Biosynth-Assoc"/>
</dbReference>
<dbReference type="Gene3D" id="2.40.160.210">
    <property type="entry name" value="Acyl-CoA thioesterase, double hotdog domain"/>
    <property type="match status" value="1"/>
</dbReference>
<keyword evidence="4" id="KW-1185">Reference proteome</keyword>
<proteinExistence type="predicted"/>
<feature type="domain" description="Acyl-CoA thioesterase-like N-terminal HotDog" evidence="1">
    <location>
        <begin position="31"/>
        <end position="120"/>
    </location>
</feature>
<protein>
    <submittedName>
        <fullName evidence="3">Thioesterase family protein</fullName>
    </submittedName>
</protein>
<comment type="caution">
    <text evidence="3">The sequence shown here is derived from an EMBL/GenBank/DDBJ whole genome shotgun (WGS) entry which is preliminary data.</text>
</comment>
<evidence type="ECO:0000313" key="3">
    <source>
        <dbReference type="EMBL" id="GAA4389565.1"/>
    </source>
</evidence>
<dbReference type="PANTHER" id="PTHR38110">
    <property type="entry name" value="CHROMOSOME 23, WHOLE GENOME SHOTGUN SEQUENCE"/>
    <property type="match status" value="1"/>
</dbReference>
<evidence type="ECO:0000259" key="1">
    <source>
        <dbReference type="Pfam" id="PF13622"/>
    </source>
</evidence>
<name>A0ABP8JES0_9MICO</name>
<feature type="domain" description="Acyl-CoA thioesterase-like C-terminal" evidence="2">
    <location>
        <begin position="140"/>
        <end position="276"/>
    </location>
</feature>
<dbReference type="InterPro" id="IPR029069">
    <property type="entry name" value="HotDog_dom_sf"/>
</dbReference>
<dbReference type="SUPFAM" id="SSF54637">
    <property type="entry name" value="Thioesterase/thiol ester dehydrase-isomerase"/>
    <property type="match status" value="2"/>
</dbReference>
<reference evidence="4" key="1">
    <citation type="journal article" date="2019" name="Int. J. Syst. Evol. Microbiol.">
        <title>The Global Catalogue of Microorganisms (GCM) 10K type strain sequencing project: providing services to taxonomists for standard genome sequencing and annotation.</title>
        <authorList>
            <consortium name="The Broad Institute Genomics Platform"/>
            <consortium name="The Broad Institute Genome Sequencing Center for Infectious Disease"/>
            <person name="Wu L."/>
            <person name="Ma J."/>
        </authorList>
    </citation>
    <scope>NUCLEOTIDE SEQUENCE [LARGE SCALE GENOMIC DNA]</scope>
    <source>
        <strain evidence="4">JCM 17738</strain>
    </source>
</reference>
<organism evidence="3 4">
    <name type="scientific">Ornithinibacter aureus</name>
    <dbReference type="NCBI Taxonomy" id="622664"/>
    <lineage>
        <taxon>Bacteria</taxon>
        <taxon>Bacillati</taxon>
        <taxon>Actinomycetota</taxon>
        <taxon>Actinomycetes</taxon>
        <taxon>Micrococcales</taxon>
        <taxon>Intrasporangiaceae</taxon>
        <taxon>Ornithinibacter</taxon>
    </lineage>
</organism>
<gene>
    <name evidence="3" type="ORF">GCM10023153_05910</name>
</gene>
<dbReference type="InterPro" id="IPR049450">
    <property type="entry name" value="ACOT8-like_C"/>
</dbReference>
<evidence type="ECO:0000259" key="2">
    <source>
        <dbReference type="Pfam" id="PF20789"/>
    </source>
</evidence>
<dbReference type="RefSeq" id="WP_159901506.1">
    <property type="nucleotide sequence ID" value="NZ_BAABFX010000010.1"/>
</dbReference>
<dbReference type="Pfam" id="PF20789">
    <property type="entry name" value="4HBT_3C"/>
    <property type="match status" value="1"/>
</dbReference>